<keyword evidence="3" id="KW-1185">Reference proteome</keyword>
<sequence>MSNQAAHLTQFSQKSLSGLLQILHRLQLHPSIKLTLPIPVPTREAVFLSEEERAAIHRDLCNRPLIEQREHPSIEYPLHAPTDHPYAPHKNPFYDSDHEEANKLVLLSTISTLLSTGDPSSHFSATLHSLDQHIVLIAKSTLITRSDEKWARKLHFLLTDQRPEPKLKRIENRLMYVEQEMFPFIVKRCSCAINKRICGLREVLDLDFGRQVARAETNESGSGHGERSPSAQVWEDRAWAAVLSSSVAVDWQTTLRTSEHFKDGTATSIFNGVHDYLKYWKLKNSEPGRLLLGILCNMSKLLNDLKFPTYSGDHGGSGDGRGVNEDVRVNVDADSGMDVEIDPTKPWSSKWDTLKDTEKIRIQQFMILVRYCRILYSSRLLQYLAWNPADGDANDLAEIDNEDDAFDYEGSDPDETMEEDCEFAYDEGNTQRINGGCTAADRGKDTGPVTVYGAPVKNGTDGTNVDLSPQISNDNPGQPCGLKRKRSPSPPSSSRRISPTTPTAEFRNLHSEARFISQRELALKIRRRLWKLMVYVDEVAVLTYRAQQTYPDGRVPYYWVGEREGEGKPTKGSEGADDGLEPLREEVEGIATLKTQKVWCCAEDAIKDVWTGREGEWGPRNLTLMHFTHTALFEDWSTVVPIPPKELCLHPEIKLMLFLDVHLSSSMYRQGHPIHFRTPIGSSKRTCWCCAVWLCEFWNTGNDLKDMGDKGEEEGEGGPLRDYLSITPKCSVGEVRPFADWSWALPDEKAWAGDGSQTEDDDSEGMSLVEWTNQYTMGVFRDHLQAILGAGTDPSGI</sequence>
<gene>
    <name evidence="2" type="ORF">D9758_010923</name>
</gene>
<evidence type="ECO:0000313" key="3">
    <source>
        <dbReference type="Proteomes" id="UP000559256"/>
    </source>
</evidence>
<dbReference type="AlphaFoldDB" id="A0A8H5FT99"/>
<reference evidence="2 3" key="1">
    <citation type="journal article" date="2020" name="ISME J.">
        <title>Uncovering the hidden diversity of litter-decomposition mechanisms in mushroom-forming fungi.</title>
        <authorList>
            <person name="Floudas D."/>
            <person name="Bentzer J."/>
            <person name="Ahren D."/>
            <person name="Johansson T."/>
            <person name="Persson P."/>
            <person name="Tunlid A."/>
        </authorList>
    </citation>
    <scope>NUCLEOTIDE SEQUENCE [LARGE SCALE GENOMIC DNA]</scope>
    <source>
        <strain evidence="2 3">CBS 291.85</strain>
    </source>
</reference>
<comment type="caution">
    <text evidence="2">The sequence shown here is derived from an EMBL/GenBank/DDBJ whole genome shotgun (WGS) entry which is preliminary data.</text>
</comment>
<proteinExistence type="predicted"/>
<feature type="compositionally biased region" description="Polar residues" evidence="1">
    <location>
        <begin position="460"/>
        <end position="476"/>
    </location>
</feature>
<protein>
    <submittedName>
        <fullName evidence="2">Uncharacterized protein</fullName>
    </submittedName>
</protein>
<organism evidence="2 3">
    <name type="scientific">Tetrapyrgos nigripes</name>
    <dbReference type="NCBI Taxonomy" id="182062"/>
    <lineage>
        <taxon>Eukaryota</taxon>
        <taxon>Fungi</taxon>
        <taxon>Dikarya</taxon>
        <taxon>Basidiomycota</taxon>
        <taxon>Agaricomycotina</taxon>
        <taxon>Agaricomycetes</taxon>
        <taxon>Agaricomycetidae</taxon>
        <taxon>Agaricales</taxon>
        <taxon>Marasmiineae</taxon>
        <taxon>Marasmiaceae</taxon>
        <taxon>Tetrapyrgos</taxon>
    </lineage>
</organism>
<evidence type="ECO:0000256" key="1">
    <source>
        <dbReference type="SAM" id="MobiDB-lite"/>
    </source>
</evidence>
<feature type="region of interest" description="Disordered" evidence="1">
    <location>
        <begin position="454"/>
        <end position="505"/>
    </location>
</feature>
<dbReference type="Proteomes" id="UP000559256">
    <property type="component" value="Unassembled WGS sequence"/>
</dbReference>
<dbReference type="EMBL" id="JAACJM010000086">
    <property type="protein sequence ID" value="KAF5348356.1"/>
    <property type="molecule type" value="Genomic_DNA"/>
</dbReference>
<accession>A0A8H5FT99</accession>
<dbReference type="OrthoDB" id="10520323at2759"/>
<evidence type="ECO:0000313" key="2">
    <source>
        <dbReference type="EMBL" id="KAF5348356.1"/>
    </source>
</evidence>
<name>A0A8H5FT99_9AGAR</name>
<feature type="compositionally biased region" description="Low complexity" evidence="1">
    <location>
        <begin position="492"/>
        <end position="503"/>
    </location>
</feature>